<dbReference type="EMBL" id="CP026512">
    <property type="protein sequence ID" value="QAX82095.1"/>
    <property type="molecule type" value="Genomic_DNA"/>
</dbReference>
<keyword evidence="2" id="KW-0378">Hydrolase</keyword>
<protein>
    <submittedName>
        <fullName evidence="2">Nicotinamide-nucleotide amidohydrolase PncC</fullName>
        <ecNumber evidence="2">3.5.1.42</ecNumber>
    </submittedName>
</protein>
<dbReference type="InterPro" id="IPR036653">
    <property type="entry name" value="CinA-like_C"/>
</dbReference>
<dbReference type="NCBIfam" id="TIGR00199">
    <property type="entry name" value="PncC_domain"/>
    <property type="match status" value="1"/>
</dbReference>
<evidence type="ECO:0000313" key="3">
    <source>
        <dbReference type="Proteomes" id="UP000288953"/>
    </source>
</evidence>
<proteinExistence type="predicted"/>
<dbReference type="RefSeq" id="WP_129211489.1">
    <property type="nucleotide sequence ID" value="NZ_CP026512.1"/>
</dbReference>
<name>A0ABX5RAE7_9PSED</name>
<dbReference type="Pfam" id="PF02464">
    <property type="entry name" value="CinA"/>
    <property type="match status" value="1"/>
</dbReference>
<reference evidence="2 3" key="1">
    <citation type="journal article" date="2018" name="Genome Biol. Evol.">
        <title>Partnering With a Pest: Genomes of Hemlock Woolly Adelgid Symbionts Reveal Atypical Nutritional Provisioning Patterns in Dual-Obligate Bacteria.</title>
        <authorList>
            <person name="Weglarz K.M."/>
            <person name="Havill N.P."/>
            <person name="Burke G.R."/>
            <person name="von Dohlen C.D."/>
        </authorList>
    </citation>
    <scope>NUCLEOTIDE SEQUENCE [LARGE SCALE GENOMIC DNA]</scope>
    <source>
        <strain evidence="2 3">HWA_ENA</strain>
    </source>
</reference>
<dbReference type="InterPro" id="IPR008136">
    <property type="entry name" value="CinA_C"/>
</dbReference>
<dbReference type="Gene3D" id="3.90.950.20">
    <property type="entry name" value="CinA-like"/>
    <property type="match status" value="1"/>
</dbReference>
<organism evidence="2 3">
    <name type="scientific">Candidatus Pseudomonas adelgestsugas</name>
    <dbReference type="NCBI Taxonomy" id="1302376"/>
    <lineage>
        <taxon>Bacteria</taxon>
        <taxon>Pseudomonadati</taxon>
        <taxon>Pseudomonadota</taxon>
        <taxon>Gammaproteobacteria</taxon>
        <taxon>Pseudomonadales</taxon>
        <taxon>Pseudomonadaceae</taxon>
        <taxon>Pseudomonas</taxon>
    </lineage>
</organism>
<gene>
    <name evidence="2" type="primary">pncC</name>
    <name evidence="2" type="ORF">C3B55_00777</name>
</gene>
<dbReference type="GO" id="GO:0019159">
    <property type="term" value="F:nicotinamide-nucleotide amidase activity"/>
    <property type="evidence" value="ECO:0007669"/>
    <property type="project" value="UniProtKB-EC"/>
</dbReference>
<dbReference type="SUPFAM" id="SSF142433">
    <property type="entry name" value="CinA-like"/>
    <property type="match status" value="1"/>
</dbReference>
<evidence type="ECO:0000313" key="2">
    <source>
        <dbReference type="EMBL" id="QAX82095.1"/>
    </source>
</evidence>
<dbReference type="Proteomes" id="UP000288953">
    <property type="component" value="Chromosome"/>
</dbReference>
<sequence>MKEITQLATKLGRCLQVLNAHVTIAESCTGGGITEAITRIPGSSAWFETSYITYSNREKTRQLGVSETLFTKGSAVNQEVVESMVRGAQKKSLSRFVVAVSGIAGPDGGLPDTPVGTVWLAFSVSNKVTTKLAYFTGNRNEVRRQTVMAALNGLLRRAAAEIDI</sequence>
<evidence type="ECO:0000259" key="1">
    <source>
        <dbReference type="Pfam" id="PF02464"/>
    </source>
</evidence>
<dbReference type="EC" id="3.5.1.42" evidence="2"/>
<feature type="domain" description="CinA C-terminal" evidence="1">
    <location>
        <begin position="5"/>
        <end position="156"/>
    </location>
</feature>
<keyword evidence="3" id="KW-1185">Reference proteome</keyword>
<accession>A0ABX5RAE7</accession>